<keyword evidence="3" id="KW-1185">Reference proteome</keyword>
<organism evidence="2 3">
    <name type="scientific">Goodea atripinnis</name>
    <dbReference type="NCBI Taxonomy" id="208336"/>
    <lineage>
        <taxon>Eukaryota</taxon>
        <taxon>Metazoa</taxon>
        <taxon>Chordata</taxon>
        <taxon>Craniata</taxon>
        <taxon>Vertebrata</taxon>
        <taxon>Euteleostomi</taxon>
        <taxon>Actinopterygii</taxon>
        <taxon>Neopterygii</taxon>
        <taxon>Teleostei</taxon>
        <taxon>Neoteleostei</taxon>
        <taxon>Acanthomorphata</taxon>
        <taxon>Ovalentaria</taxon>
        <taxon>Atherinomorphae</taxon>
        <taxon>Cyprinodontiformes</taxon>
        <taxon>Goodeidae</taxon>
        <taxon>Goodea</taxon>
    </lineage>
</organism>
<reference evidence="2 3" key="1">
    <citation type="submission" date="2021-06" db="EMBL/GenBank/DDBJ databases">
        <authorList>
            <person name="Palmer J.M."/>
        </authorList>
    </citation>
    <scope>NUCLEOTIDE SEQUENCE [LARGE SCALE GENOMIC DNA]</scope>
    <source>
        <strain evidence="2 3">GA_2019</strain>
        <tissue evidence="2">Muscle</tissue>
    </source>
</reference>
<evidence type="ECO:0000313" key="3">
    <source>
        <dbReference type="Proteomes" id="UP001476798"/>
    </source>
</evidence>
<protein>
    <submittedName>
        <fullName evidence="2">Uncharacterized protein</fullName>
    </submittedName>
</protein>
<accession>A0ABV0N029</accession>
<sequence>MYTFSMSATDIVVRNTIFHCCQESIVFPEKNVPSGQEGLLYPVFPLKRKNLINYVESPADQIHNLQVCLRKIQTESRSRQQQGWRERKRVCLPPRAREEPLPHGQAPHPISKESPATLQRKLISAACIRVENHGLGLGGAELHPSRFTVGCEPPQCML</sequence>
<proteinExistence type="predicted"/>
<dbReference type="EMBL" id="JAHRIO010020559">
    <property type="protein sequence ID" value="MEQ2164739.1"/>
    <property type="molecule type" value="Genomic_DNA"/>
</dbReference>
<evidence type="ECO:0000256" key="1">
    <source>
        <dbReference type="SAM" id="MobiDB-lite"/>
    </source>
</evidence>
<gene>
    <name evidence="2" type="ORF">GOODEAATRI_009903</name>
</gene>
<dbReference type="Proteomes" id="UP001476798">
    <property type="component" value="Unassembled WGS sequence"/>
</dbReference>
<feature type="region of interest" description="Disordered" evidence="1">
    <location>
        <begin position="78"/>
        <end position="112"/>
    </location>
</feature>
<evidence type="ECO:0000313" key="2">
    <source>
        <dbReference type="EMBL" id="MEQ2164739.1"/>
    </source>
</evidence>
<comment type="caution">
    <text evidence="2">The sequence shown here is derived from an EMBL/GenBank/DDBJ whole genome shotgun (WGS) entry which is preliminary data.</text>
</comment>
<name>A0ABV0N029_9TELE</name>